<dbReference type="InterPro" id="IPR009061">
    <property type="entry name" value="DNA-bd_dom_put_sf"/>
</dbReference>
<dbReference type="GO" id="GO:0006432">
    <property type="term" value="P:phenylalanyl-tRNA aminoacylation"/>
    <property type="evidence" value="ECO:0007669"/>
    <property type="project" value="InterPro"/>
</dbReference>
<dbReference type="GO" id="GO:0000287">
    <property type="term" value="F:magnesium ion binding"/>
    <property type="evidence" value="ECO:0007669"/>
    <property type="project" value="InterPro"/>
</dbReference>
<proteinExistence type="predicted"/>
<dbReference type="SUPFAM" id="SSF56037">
    <property type="entry name" value="PheT/TilS domain"/>
    <property type="match status" value="1"/>
</dbReference>
<dbReference type="EMBL" id="UINC01170832">
    <property type="protein sequence ID" value="SVD75072.1"/>
    <property type="molecule type" value="Genomic_DNA"/>
</dbReference>
<gene>
    <name evidence="2" type="ORF">METZ01_LOCUS427926</name>
</gene>
<dbReference type="Gene3D" id="3.30.56.10">
    <property type="match status" value="1"/>
</dbReference>
<feature type="domain" description="B5" evidence="1">
    <location>
        <begin position="213"/>
        <end position="268"/>
    </location>
</feature>
<dbReference type="Pfam" id="PF03484">
    <property type="entry name" value="B5"/>
    <property type="match status" value="1"/>
</dbReference>
<dbReference type="GO" id="GO:0009328">
    <property type="term" value="C:phenylalanine-tRNA ligase complex"/>
    <property type="evidence" value="ECO:0007669"/>
    <property type="project" value="TreeGrafter"/>
</dbReference>
<reference evidence="2" key="1">
    <citation type="submission" date="2018-05" db="EMBL/GenBank/DDBJ databases">
        <authorList>
            <person name="Lanie J.A."/>
            <person name="Ng W.-L."/>
            <person name="Kazmierczak K.M."/>
            <person name="Andrzejewski T.M."/>
            <person name="Davidsen T.M."/>
            <person name="Wayne K.J."/>
            <person name="Tettelin H."/>
            <person name="Glass J.I."/>
            <person name="Rusch D."/>
            <person name="Podicherti R."/>
            <person name="Tsui H.-C.T."/>
            <person name="Winkler M.E."/>
        </authorList>
    </citation>
    <scope>NUCLEOTIDE SEQUENCE</scope>
</reference>
<dbReference type="PANTHER" id="PTHR10947">
    <property type="entry name" value="PHENYLALANYL-TRNA SYNTHETASE BETA CHAIN AND LEUCINE-RICH REPEAT-CONTAINING PROTEIN 47"/>
    <property type="match status" value="1"/>
</dbReference>
<dbReference type="PROSITE" id="PS51483">
    <property type="entry name" value="B5"/>
    <property type="match status" value="1"/>
</dbReference>
<dbReference type="AlphaFoldDB" id="A0A382XVD1"/>
<dbReference type="InterPro" id="IPR045060">
    <property type="entry name" value="Phe-tRNA-ligase_IIc_bsu"/>
</dbReference>
<dbReference type="InterPro" id="IPR005146">
    <property type="entry name" value="B3/B4_tRNA-bd"/>
</dbReference>
<dbReference type="GO" id="GO:0004826">
    <property type="term" value="F:phenylalanine-tRNA ligase activity"/>
    <property type="evidence" value="ECO:0007669"/>
    <property type="project" value="InterPro"/>
</dbReference>
<protein>
    <recommendedName>
        <fullName evidence="1">B5 domain-containing protein</fullName>
    </recommendedName>
</protein>
<accession>A0A382XVD1</accession>
<dbReference type="SMART" id="SM00874">
    <property type="entry name" value="B5"/>
    <property type="match status" value="1"/>
</dbReference>
<dbReference type="InterPro" id="IPR005147">
    <property type="entry name" value="tRNA_synthase_B5-dom"/>
</dbReference>
<feature type="non-terminal residue" evidence="2">
    <location>
        <position position="268"/>
    </location>
</feature>
<organism evidence="2">
    <name type="scientific">marine metagenome</name>
    <dbReference type="NCBI Taxonomy" id="408172"/>
    <lineage>
        <taxon>unclassified sequences</taxon>
        <taxon>metagenomes</taxon>
        <taxon>ecological metagenomes</taxon>
    </lineage>
</organism>
<dbReference type="InterPro" id="IPR020825">
    <property type="entry name" value="Phe-tRNA_synthase-like_B3/B4"/>
</dbReference>
<evidence type="ECO:0000313" key="2">
    <source>
        <dbReference type="EMBL" id="SVD75072.1"/>
    </source>
</evidence>
<name>A0A382XVD1_9ZZZZ</name>
<dbReference type="SMART" id="SM00873">
    <property type="entry name" value="B3_4"/>
    <property type="match status" value="1"/>
</dbReference>
<dbReference type="Pfam" id="PF03483">
    <property type="entry name" value="B3_4"/>
    <property type="match status" value="1"/>
</dbReference>
<dbReference type="PANTHER" id="PTHR10947:SF0">
    <property type="entry name" value="PHENYLALANINE--TRNA LIGASE BETA SUBUNIT"/>
    <property type="match status" value="1"/>
</dbReference>
<sequence>PEILVNESGPATDQLTAIAIDDLNGCPRYTARLIRGVKVEPSPQWLANLIESIGLRPLNNVADITNFVLWELGHPLHAFDFDQLVDHQIVVRRARKSETFVALDHIEHNLTSSDLVIADGQRPVALAGVIGGAETSITNDTVNVLLEGAWFDPATVRATAHRLNLHTDASHRFERSPAHDGMLLAIDRAASLIQEIGGGALSRGTVDVVGTLPEPVNTTLRQTRLKGLLGIEVPSSEVEEILTRLGFSLAAKTGGYDVGVPSFRPDVT</sequence>
<dbReference type="GO" id="GO:0003723">
    <property type="term" value="F:RNA binding"/>
    <property type="evidence" value="ECO:0007669"/>
    <property type="project" value="InterPro"/>
</dbReference>
<evidence type="ECO:0000259" key="1">
    <source>
        <dbReference type="PROSITE" id="PS51483"/>
    </source>
</evidence>
<feature type="non-terminal residue" evidence="2">
    <location>
        <position position="1"/>
    </location>
</feature>
<dbReference type="Gene3D" id="3.50.40.10">
    <property type="entry name" value="Phenylalanyl-trna Synthetase, Chain B, domain 3"/>
    <property type="match status" value="1"/>
</dbReference>
<dbReference type="SUPFAM" id="SSF46955">
    <property type="entry name" value="Putative DNA-binding domain"/>
    <property type="match status" value="1"/>
</dbReference>
<dbReference type="GO" id="GO:0005524">
    <property type="term" value="F:ATP binding"/>
    <property type="evidence" value="ECO:0007669"/>
    <property type="project" value="InterPro"/>
</dbReference>